<evidence type="ECO:0000256" key="2">
    <source>
        <dbReference type="SAM" id="Phobius"/>
    </source>
</evidence>
<dbReference type="GO" id="GO:0016567">
    <property type="term" value="P:protein ubiquitination"/>
    <property type="evidence" value="ECO:0007669"/>
    <property type="project" value="InterPro"/>
</dbReference>
<evidence type="ECO:0000256" key="1">
    <source>
        <dbReference type="PROSITE-ProRule" id="PRU00175"/>
    </source>
</evidence>
<evidence type="ECO:0000313" key="4">
    <source>
        <dbReference type="EMBL" id="AYV86689.1"/>
    </source>
</evidence>
<reference evidence="4" key="1">
    <citation type="submission" date="2018-10" db="EMBL/GenBank/DDBJ databases">
        <title>Hidden diversity of soil giant viruses.</title>
        <authorList>
            <person name="Schulz F."/>
            <person name="Alteio L."/>
            <person name="Goudeau D."/>
            <person name="Ryan E.M."/>
            <person name="Malmstrom R.R."/>
            <person name="Blanchard J."/>
            <person name="Woyke T."/>
        </authorList>
    </citation>
    <scope>NUCLEOTIDE SEQUENCE</scope>
    <source>
        <strain evidence="4">SYV1</strain>
    </source>
</reference>
<feature type="transmembrane region" description="Helical" evidence="2">
    <location>
        <begin position="6"/>
        <end position="23"/>
    </location>
</feature>
<proteinExistence type="predicted"/>
<dbReference type="SUPFAM" id="SSF57850">
    <property type="entry name" value="RING/U-box"/>
    <property type="match status" value="1"/>
</dbReference>
<gene>
    <name evidence="4" type="ORF">Sylvanvirus6_30</name>
</gene>
<keyword evidence="1" id="KW-0479">Metal-binding</keyword>
<keyword evidence="2" id="KW-1133">Transmembrane helix</keyword>
<dbReference type="PANTHER" id="PTHR11685">
    <property type="entry name" value="RBR FAMILY RING FINGER AND IBR DOMAIN-CONTAINING"/>
    <property type="match status" value="1"/>
</dbReference>
<dbReference type="GO" id="GO:0008270">
    <property type="term" value="F:zinc ion binding"/>
    <property type="evidence" value="ECO:0007669"/>
    <property type="project" value="UniProtKB-KW"/>
</dbReference>
<organism evidence="4">
    <name type="scientific">Sylvanvirus sp</name>
    <dbReference type="NCBI Taxonomy" id="2487774"/>
    <lineage>
        <taxon>Viruses</taxon>
    </lineage>
</organism>
<feature type="domain" description="RING-type" evidence="3">
    <location>
        <begin position="70"/>
        <end position="109"/>
    </location>
</feature>
<protein>
    <submittedName>
        <fullName evidence="4">E3 ubiquitin-protein ligase RNF14</fullName>
    </submittedName>
</protein>
<keyword evidence="1" id="KW-0862">Zinc</keyword>
<dbReference type="CDD" id="cd20336">
    <property type="entry name" value="Rcat_RBR"/>
    <property type="match status" value="1"/>
</dbReference>
<dbReference type="InterPro" id="IPR031127">
    <property type="entry name" value="E3_UB_ligase_RBR"/>
</dbReference>
<dbReference type="GO" id="GO:0004842">
    <property type="term" value="F:ubiquitin-protein transferase activity"/>
    <property type="evidence" value="ECO:0007669"/>
    <property type="project" value="InterPro"/>
</dbReference>
<evidence type="ECO:0000259" key="3">
    <source>
        <dbReference type="PROSITE" id="PS50089"/>
    </source>
</evidence>
<dbReference type="PROSITE" id="PS50089">
    <property type="entry name" value="ZF_RING_2"/>
    <property type="match status" value="1"/>
</dbReference>
<keyword evidence="1" id="KW-0863">Zinc-finger</keyword>
<accession>A0A3G5AL55</accession>
<name>A0A3G5AL55_9VIRU</name>
<sequence length="389" mass="44807">MLYQTLIFSFTILFSAFIIYYRYNRSKSFSFPRNADLELDTPINPPFLCPSLNVDPSSDQSLKPHFSPICSLCLEVCDRQKFVLSSCSHVCCQSCFIQYVATEMEDCSCAPLKCFGFIQGPNPSSITRCQILLDAKYVYKYCPVDIHLKYDTWSLGSIESLMPCYHCNNIVDMGIKVGVVKSTSSTSLSRCPYCHCTLNLAPTCSQVDDLTREFLVHLDELKLSQCPTCGLGIEKVSGCNHMSHKKCPKYDNKDVHFCYICNDQLTSLYPWCNLQNPLLGGHYKGRGVYNDCINAERIRNERQQRMNERILQEEKSLEVRHKLHKSMKYKVKLIDINNKRQFLIWVPHLFRTENKHLVNAVERTCDCLKLKPCPHIDAAQHIYRQITGK</sequence>
<dbReference type="InterPro" id="IPR001841">
    <property type="entry name" value="Znf_RING"/>
</dbReference>
<keyword evidence="2" id="KW-0472">Membrane</keyword>
<keyword evidence="2" id="KW-0812">Transmembrane</keyword>
<dbReference type="EMBL" id="MK072512">
    <property type="protein sequence ID" value="AYV86689.1"/>
    <property type="molecule type" value="Genomic_DNA"/>
</dbReference>
<dbReference type="Gene3D" id="1.20.120.1750">
    <property type="match status" value="1"/>
</dbReference>